<reference evidence="3 4" key="1">
    <citation type="submission" date="2017-10" db="EMBL/GenBank/DDBJ databases">
        <title>Complete genome sequence of Paracoccus yeei TT13 isolated from human skin.</title>
        <authorList>
            <person name="Lee K."/>
            <person name="Lim J.Y."/>
            <person name="Hwang I."/>
        </authorList>
    </citation>
    <scope>NUCLEOTIDE SEQUENCE [LARGE SCALE GENOMIC DNA]</scope>
    <source>
        <strain evidence="3 4">TT13</strain>
    </source>
</reference>
<dbReference type="InterPro" id="IPR009492">
    <property type="entry name" value="TniQ"/>
</dbReference>
<name>A0A2D2C3Z3_9RHOB</name>
<dbReference type="AlphaFoldDB" id="A0A2D2C3Z3"/>
<organism evidence="3 4">
    <name type="scientific">Paracoccus yeei</name>
    <dbReference type="NCBI Taxonomy" id="147645"/>
    <lineage>
        <taxon>Bacteria</taxon>
        <taxon>Pseudomonadati</taxon>
        <taxon>Pseudomonadota</taxon>
        <taxon>Alphaproteobacteria</taxon>
        <taxon>Rhodobacterales</taxon>
        <taxon>Paracoccaceae</taxon>
        <taxon>Paracoccus</taxon>
    </lineage>
</organism>
<feature type="region of interest" description="Disordered" evidence="1">
    <location>
        <begin position="1"/>
        <end position="20"/>
    </location>
</feature>
<feature type="domain" description="TniQ" evidence="2">
    <location>
        <begin position="20"/>
        <end position="140"/>
    </location>
</feature>
<proteinExistence type="predicted"/>
<evidence type="ECO:0000256" key="1">
    <source>
        <dbReference type="SAM" id="MobiDB-lite"/>
    </source>
</evidence>
<evidence type="ECO:0000313" key="3">
    <source>
        <dbReference type="EMBL" id="ATQ57215.1"/>
    </source>
</evidence>
<accession>A0A2D2C3Z3</accession>
<evidence type="ECO:0000313" key="4">
    <source>
        <dbReference type="Proteomes" id="UP000229314"/>
    </source>
</evidence>
<gene>
    <name evidence="3" type="ORF">PYTT13_16365</name>
</gene>
<feature type="region of interest" description="Disordered" evidence="1">
    <location>
        <begin position="311"/>
        <end position="331"/>
    </location>
</feature>
<sequence>MKGSSRRCPDGRASPPPHGSRLASFHVGASAHDFCRLVGLSRAGVCRGEKTALAALAEVGGEPVESLGHDALIRTTRSRYLFRGHALCSRTVIAGPVRFCPACVEEDASDHPHHLGAPWAHRTIWQIRTCRVCSRHRLALTDIDASGARLAMADFPALIGRDPGMISRAPRLATEESPLQTYVEDRLNGARGQPFLDAHELRDAINVTEMIGVVATRGVNVNHEDAASATSEEARAGFTIMNGGPDRLHAFLDRIASDATGRGMKRFAPRATFGALHDFFAKAGPGRSADPSRSVFRDAMFRAFPYDEGTNVGGEPAPAPDGVTLRRAGRTSAAHPKRFRRALEAEGMISPDEARTPNFILLDSAGAEILAKDLSSALRFIDLPGYLGCSRSVAKSLLDAGVIAPIGNGRAGLRRSGYRRSEMDMFLRDVATRAEAQAAEVSGWTNLSAVSRQTGVSSGRVIEAVLNGGLADIRAITAKGRRLDALRFRSEAVREALTSPEHPDEICVSSAAAFLRTSPEVVVRLASPDLAPAGLREARRVCWNGGERPVFRRQDLEIFAGRYVFLSDEARILRLFPSEAVRRLDAAHISPAFPAKRVRARIYRREPRFFEAIRNA</sequence>
<evidence type="ECO:0000259" key="2">
    <source>
        <dbReference type="Pfam" id="PF06527"/>
    </source>
</evidence>
<dbReference type="Pfam" id="PF06527">
    <property type="entry name" value="TniQ"/>
    <property type="match status" value="1"/>
</dbReference>
<dbReference type="EMBL" id="CP024422">
    <property type="protein sequence ID" value="ATQ57215.1"/>
    <property type="molecule type" value="Genomic_DNA"/>
</dbReference>
<dbReference type="Proteomes" id="UP000229314">
    <property type="component" value="Chromosome"/>
</dbReference>
<protein>
    <recommendedName>
        <fullName evidence="2">TniQ domain-containing protein</fullName>
    </recommendedName>
</protein>